<dbReference type="NCBIfam" id="TIGR00456">
    <property type="entry name" value="argS"/>
    <property type="match status" value="1"/>
</dbReference>
<evidence type="ECO:0000256" key="3">
    <source>
        <dbReference type="ARBA" id="ARBA00022490"/>
    </source>
</evidence>
<keyword evidence="3 10" id="KW-0963">Cytoplasm</keyword>
<dbReference type="PANTHER" id="PTHR11956">
    <property type="entry name" value="ARGINYL-TRNA SYNTHETASE"/>
    <property type="match status" value="1"/>
</dbReference>
<gene>
    <name evidence="10" type="primary">argS</name>
    <name evidence="14" type="ORF">A3A16_03105</name>
</gene>
<feature type="short sequence motif" description="'HIGH' region" evidence="10">
    <location>
        <begin position="128"/>
        <end position="138"/>
    </location>
</feature>
<sequence length="575" mass="65525">MVAEIRKILEKAVGKEAGQVFISERPEFGNYSTNAAFLLAKDLKKPPLEIAKELVAKIEKEERGKKKEERLFSKVEAAPPGFVNFWLSPAALQKELVNVLRNTCLPAGRRKKYEYTKKAKINIEFISANPTGPLTMANGRGGFLGDVIANVLENVGTKVTREYYINDAGNQIRLLGESILAVLGKIPVKPEYYQGDYIRKLAPKFFRLVNIQYFTLLNGKHNELDVQKIEKLGRLAAAELLKQIKKSVKNAGIKFDVWFSEYEELRSSSRTNAEKTRTDAEAIQKGSKIQNVLELLEKKGLIEKKEGAVWLKTSDIADEKDRVLVKSNGEPTYFLADIAYHYDKFIKRKFDKAIVIWGADHHGYVARLKSGLKAIGIAPEKLRIIITQLVRLVKKGEEARMSKRKGEFVTLDDLIREVGADAARFFFLMQSPDTHMDFDLELAKERSMKNPVYYAQYAYVRCLSILRKSKIQSSKSKTISNAKFQNLNSESELNLIRELIKLPYMIQQTAEDYQVNRLTRYVGEIARAFHNFYEKERVIGEPKEIMEARLVLVSATQNVLGRVFDILGIDKPKKM</sequence>
<evidence type="ECO:0000256" key="5">
    <source>
        <dbReference type="ARBA" id="ARBA00022741"/>
    </source>
</evidence>
<protein>
    <recommendedName>
        <fullName evidence="10">Arginine--tRNA ligase</fullName>
        <ecNumber evidence="10">6.1.1.19</ecNumber>
    </recommendedName>
    <alternativeName>
        <fullName evidence="10">Arginyl-tRNA synthetase</fullName>
        <shortName evidence="10">ArgRS</shortName>
    </alternativeName>
</protein>
<comment type="similarity">
    <text evidence="2 10 11">Belongs to the class-I aminoacyl-tRNA synthetase family.</text>
</comment>
<evidence type="ECO:0000256" key="9">
    <source>
        <dbReference type="ARBA" id="ARBA00049339"/>
    </source>
</evidence>
<dbReference type="Gene3D" id="3.30.1360.70">
    <property type="entry name" value="Arginyl tRNA synthetase N-terminal domain"/>
    <property type="match status" value="1"/>
</dbReference>
<dbReference type="Gene3D" id="3.40.50.620">
    <property type="entry name" value="HUPs"/>
    <property type="match status" value="1"/>
</dbReference>
<evidence type="ECO:0000256" key="10">
    <source>
        <dbReference type="HAMAP-Rule" id="MF_00123"/>
    </source>
</evidence>
<dbReference type="SMART" id="SM01016">
    <property type="entry name" value="Arg_tRNA_synt_N"/>
    <property type="match status" value="1"/>
</dbReference>
<feature type="domain" description="DALR anticodon binding" evidence="12">
    <location>
        <begin position="455"/>
        <end position="575"/>
    </location>
</feature>
<dbReference type="Pfam" id="PF05746">
    <property type="entry name" value="DALR_1"/>
    <property type="match status" value="1"/>
</dbReference>
<dbReference type="Pfam" id="PF03485">
    <property type="entry name" value="Arg_tRNA_synt_N"/>
    <property type="match status" value="1"/>
</dbReference>
<keyword evidence="8 10" id="KW-0030">Aminoacyl-tRNA synthetase</keyword>
<dbReference type="STRING" id="1798407.A3A16_03105"/>
<evidence type="ECO:0000256" key="7">
    <source>
        <dbReference type="ARBA" id="ARBA00022917"/>
    </source>
</evidence>
<keyword evidence="6 10" id="KW-0067">ATP-binding</keyword>
<evidence type="ECO:0000256" key="11">
    <source>
        <dbReference type="RuleBase" id="RU363038"/>
    </source>
</evidence>
<keyword evidence="4 10" id="KW-0436">Ligase</keyword>
<dbReference type="InterPro" id="IPR001278">
    <property type="entry name" value="Arg-tRNA-ligase"/>
</dbReference>
<comment type="caution">
    <text evidence="14">The sequence shown here is derived from an EMBL/GenBank/DDBJ whole genome shotgun (WGS) entry which is preliminary data.</text>
</comment>
<dbReference type="InterPro" id="IPR005148">
    <property type="entry name" value="Arg-tRNA-synth_N"/>
</dbReference>
<dbReference type="InterPro" id="IPR008909">
    <property type="entry name" value="DALR_anticod-bd"/>
</dbReference>
<dbReference type="FunFam" id="1.10.730.10:FF:000008">
    <property type="entry name" value="Arginine--tRNA ligase"/>
    <property type="match status" value="1"/>
</dbReference>
<evidence type="ECO:0000259" key="12">
    <source>
        <dbReference type="SMART" id="SM00836"/>
    </source>
</evidence>
<dbReference type="GO" id="GO:0004814">
    <property type="term" value="F:arginine-tRNA ligase activity"/>
    <property type="evidence" value="ECO:0007669"/>
    <property type="project" value="UniProtKB-UniRule"/>
</dbReference>
<keyword evidence="7 10" id="KW-0648">Protein biosynthesis</keyword>
<dbReference type="GO" id="GO:0006420">
    <property type="term" value="P:arginyl-tRNA aminoacylation"/>
    <property type="evidence" value="ECO:0007669"/>
    <property type="project" value="UniProtKB-UniRule"/>
</dbReference>
<comment type="subunit">
    <text evidence="10">Monomer.</text>
</comment>
<organism evidence="14 15">
    <name type="scientific">Candidatus Harrisonbacteria bacterium RIFCSPLOWO2_01_FULL_44_18</name>
    <dbReference type="NCBI Taxonomy" id="1798407"/>
    <lineage>
        <taxon>Bacteria</taxon>
        <taxon>Candidatus Harrisoniibacteriota</taxon>
    </lineage>
</organism>
<name>A0A1G1ZNH9_9BACT</name>
<evidence type="ECO:0000256" key="1">
    <source>
        <dbReference type="ARBA" id="ARBA00004496"/>
    </source>
</evidence>
<dbReference type="Pfam" id="PF00750">
    <property type="entry name" value="tRNA-synt_1d"/>
    <property type="match status" value="1"/>
</dbReference>
<dbReference type="GO" id="GO:0005524">
    <property type="term" value="F:ATP binding"/>
    <property type="evidence" value="ECO:0007669"/>
    <property type="project" value="UniProtKB-UniRule"/>
</dbReference>
<dbReference type="Gene3D" id="1.10.730.10">
    <property type="entry name" value="Isoleucyl-tRNA Synthetase, Domain 1"/>
    <property type="match status" value="1"/>
</dbReference>
<feature type="domain" description="Arginyl tRNA synthetase N-terminal" evidence="13">
    <location>
        <begin position="3"/>
        <end position="87"/>
    </location>
</feature>
<keyword evidence="5 10" id="KW-0547">Nucleotide-binding</keyword>
<dbReference type="InterPro" id="IPR009080">
    <property type="entry name" value="tRNAsynth_Ia_anticodon-bd"/>
</dbReference>
<dbReference type="SMART" id="SM00836">
    <property type="entry name" value="DALR_1"/>
    <property type="match status" value="1"/>
</dbReference>
<evidence type="ECO:0000256" key="8">
    <source>
        <dbReference type="ARBA" id="ARBA00023146"/>
    </source>
</evidence>
<comment type="subcellular location">
    <subcellularLocation>
        <location evidence="1 10">Cytoplasm</location>
    </subcellularLocation>
</comment>
<evidence type="ECO:0000256" key="6">
    <source>
        <dbReference type="ARBA" id="ARBA00022840"/>
    </source>
</evidence>
<dbReference type="InterPro" id="IPR014729">
    <property type="entry name" value="Rossmann-like_a/b/a_fold"/>
</dbReference>
<evidence type="ECO:0000256" key="4">
    <source>
        <dbReference type="ARBA" id="ARBA00022598"/>
    </source>
</evidence>
<dbReference type="EMBL" id="MHJJ01000011">
    <property type="protein sequence ID" value="OGY65407.1"/>
    <property type="molecule type" value="Genomic_DNA"/>
</dbReference>
<dbReference type="GO" id="GO:0005737">
    <property type="term" value="C:cytoplasm"/>
    <property type="evidence" value="ECO:0007669"/>
    <property type="project" value="UniProtKB-SubCell"/>
</dbReference>
<evidence type="ECO:0000256" key="2">
    <source>
        <dbReference type="ARBA" id="ARBA00005594"/>
    </source>
</evidence>
<dbReference type="PRINTS" id="PR01038">
    <property type="entry name" value="TRNASYNTHARG"/>
</dbReference>
<proteinExistence type="inferred from homology"/>
<evidence type="ECO:0000259" key="13">
    <source>
        <dbReference type="SMART" id="SM01016"/>
    </source>
</evidence>
<comment type="catalytic activity">
    <reaction evidence="9 10">
        <text>tRNA(Arg) + L-arginine + ATP = L-arginyl-tRNA(Arg) + AMP + diphosphate</text>
        <dbReference type="Rhea" id="RHEA:20301"/>
        <dbReference type="Rhea" id="RHEA-COMP:9658"/>
        <dbReference type="Rhea" id="RHEA-COMP:9673"/>
        <dbReference type="ChEBI" id="CHEBI:30616"/>
        <dbReference type="ChEBI" id="CHEBI:32682"/>
        <dbReference type="ChEBI" id="CHEBI:33019"/>
        <dbReference type="ChEBI" id="CHEBI:78442"/>
        <dbReference type="ChEBI" id="CHEBI:78513"/>
        <dbReference type="ChEBI" id="CHEBI:456215"/>
        <dbReference type="EC" id="6.1.1.19"/>
    </reaction>
</comment>
<evidence type="ECO:0000313" key="15">
    <source>
        <dbReference type="Proteomes" id="UP000177942"/>
    </source>
</evidence>
<evidence type="ECO:0000313" key="14">
    <source>
        <dbReference type="EMBL" id="OGY65407.1"/>
    </source>
</evidence>
<dbReference type="SUPFAM" id="SSF55190">
    <property type="entry name" value="Arginyl-tRNA synthetase (ArgRS), N-terminal 'additional' domain"/>
    <property type="match status" value="1"/>
</dbReference>
<dbReference type="PANTHER" id="PTHR11956:SF5">
    <property type="entry name" value="ARGININE--TRNA LIGASE, CYTOPLASMIC"/>
    <property type="match status" value="1"/>
</dbReference>
<dbReference type="AlphaFoldDB" id="A0A1G1ZNH9"/>
<dbReference type="InterPro" id="IPR035684">
    <property type="entry name" value="ArgRS_core"/>
</dbReference>
<dbReference type="Proteomes" id="UP000177942">
    <property type="component" value="Unassembled WGS sequence"/>
</dbReference>
<dbReference type="HAMAP" id="MF_00123">
    <property type="entry name" value="Arg_tRNA_synth"/>
    <property type="match status" value="1"/>
</dbReference>
<dbReference type="EC" id="6.1.1.19" evidence="10"/>
<dbReference type="InterPro" id="IPR036695">
    <property type="entry name" value="Arg-tRNA-synth_N_sf"/>
</dbReference>
<dbReference type="CDD" id="cd00671">
    <property type="entry name" value="ArgRS_core"/>
    <property type="match status" value="1"/>
</dbReference>
<dbReference type="SUPFAM" id="SSF47323">
    <property type="entry name" value="Anticodon-binding domain of a subclass of class I aminoacyl-tRNA synthetases"/>
    <property type="match status" value="1"/>
</dbReference>
<reference evidence="14 15" key="1">
    <citation type="journal article" date="2016" name="Nat. Commun.">
        <title>Thousands of microbial genomes shed light on interconnected biogeochemical processes in an aquifer system.</title>
        <authorList>
            <person name="Anantharaman K."/>
            <person name="Brown C.T."/>
            <person name="Hug L.A."/>
            <person name="Sharon I."/>
            <person name="Castelle C.J."/>
            <person name="Probst A.J."/>
            <person name="Thomas B.C."/>
            <person name="Singh A."/>
            <person name="Wilkins M.J."/>
            <person name="Karaoz U."/>
            <person name="Brodie E.L."/>
            <person name="Williams K.H."/>
            <person name="Hubbard S.S."/>
            <person name="Banfield J.F."/>
        </authorList>
    </citation>
    <scope>NUCLEOTIDE SEQUENCE [LARGE SCALE GENOMIC DNA]</scope>
</reference>
<dbReference type="SUPFAM" id="SSF52374">
    <property type="entry name" value="Nucleotidylyl transferase"/>
    <property type="match status" value="1"/>
</dbReference>
<accession>A0A1G1ZNH9</accession>